<evidence type="ECO:0008006" key="4">
    <source>
        <dbReference type="Google" id="ProtNLM"/>
    </source>
</evidence>
<dbReference type="SUPFAM" id="SSF54001">
    <property type="entry name" value="Cysteine proteinases"/>
    <property type="match status" value="1"/>
</dbReference>
<dbReference type="InterPro" id="IPR013762">
    <property type="entry name" value="Integrase-like_cat_sf"/>
</dbReference>
<dbReference type="InterPro" id="IPR038765">
    <property type="entry name" value="Papain-like_cys_pep_sf"/>
</dbReference>
<dbReference type="GO" id="GO:0015074">
    <property type="term" value="P:DNA integration"/>
    <property type="evidence" value="ECO:0007669"/>
    <property type="project" value="InterPro"/>
</dbReference>
<organism evidence="2 3">
    <name type="scientific">Angomonas deanei</name>
    <dbReference type="NCBI Taxonomy" id="59799"/>
    <lineage>
        <taxon>Eukaryota</taxon>
        <taxon>Discoba</taxon>
        <taxon>Euglenozoa</taxon>
        <taxon>Kinetoplastea</taxon>
        <taxon>Metakinetoplastina</taxon>
        <taxon>Trypanosomatida</taxon>
        <taxon>Trypanosomatidae</taxon>
        <taxon>Strigomonadinae</taxon>
        <taxon>Angomonas</taxon>
    </lineage>
</organism>
<proteinExistence type="predicted"/>
<dbReference type="InterPro" id="IPR011010">
    <property type="entry name" value="DNA_brk_join_enz"/>
</dbReference>
<protein>
    <recommendedName>
        <fullName evidence="4">Ubiquitin-like protease family profile domain-containing protein</fullName>
    </recommendedName>
</protein>
<dbReference type="GO" id="GO:0006310">
    <property type="term" value="P:DNA recombination"/>
    <property type="evidence" value="ECO:0007669"/>
    <property type="project" value="UniProtKB-KW"/>
</dbReference>
<evidence type="ECO:0000313" key="2">
    <source>
        <dbReference type="EMBL" id="CAD2215339.1"/>
    </source>
</evidence>
<dbReference type="AlphaFoldDB" id="A0A7G2C6W7"/>
<reference evidence="2 3" key="1">
    <citation type="submission" date="2020-08" db="EMBL/GenBank/DDBJ databases">
        <authorList>
            <person name="Newling K."/>
            <person name="Davey J."/>
            <person name="Forrester S."/>
        </authorList>
    </citation>
    <scope>NUCLEOTIDE SEQUENCE [LARGE SCALE GENOMIC DNA]</scope>
    <source>
        <strain evidence="3">Crithidia deanei Carvalho (ATCC PRA-265)</strain>
    </source>
</reference>
<dbReference type="VEuPathDB" id="TriTrypDB:ADEAN_000279400"/>
<evidence type="ECO:0000256" key="1">
    <source>
        <dbReference type="ARBA" id="ARBA00023172"/>
    </source>
</evidence>
<keyword evidence="1" id="KW-0233">DNA recombination</keyword>
<gene>
    <name evidence="2" type="ORF">ADEAN_000279400</name>
</gene>
<dbReference type="Gene3D" id="3.40.395.10">
    <property type="entry name" value="Adenoviral Proteinase, Chain A"/>
    <property type="match status" value="1"/>
</dbReference>
<dbReference type="GO" id="GO:0003677">
    <property type="term" value="F:DNA binding"/>
    <property type="evidence" value="ECO:0007669"/>
    <property type="project" value="InterPro"/>
</dbReference>
<sequence>MEMMDDDEVTSYKCHTFVSLEQYWTAIQTECQRKVVFLPIYVKNHWIAGILERQTLEVYDSAPARHLHKVLEEKLWALWPELQIVYMPCTRQERGSNDCGLYMLTAFFSVFLRIQTVVDPKSVPSRLRTILHHCYLNRGTVKDRPKETKRLLDTVRGILTTKHTPSLEGGAEPGDNELWTYYSTQYRRLNKVFQGNPTLRTLFVAIALIAIGEGKKRLTEHTNLSSQSAKRRLAPQTMQDLAEVLQKYRIRVYLVGQTSRRREATVGFIGRRPASVEGLYMVQTDPDLGGLPGEWKGDGNENAVFVVGATFHSSSSGTTRPHYTLTQDPTNAVLGVYCRGSATRFKLMEEEETPVTQPRPRVQPESQAMVLEEEESEMEELDASDNAGTFLRGVYMTPKNMSGRQDGLGRTLWGSVCPRNWVFTTTQNPLYSKSISAEEQKLHLQWLRRIQYMPQDMLSWPVEDVLLSMLQRDAVARNYTWTTFFRKLFCIQSALKNLPLYTTEDAGVDLKGPKWKAVVHLAKRMQQQADVHPPSAIRLEQFHAIYRLLQHKSPLTALYLMVMFCTAGRAVDVERLKVKDVKVGYTPGQQAETTLELRQCLMRMGSQGMTPITVVMKRGKGAYFRGTYTVHTCLPAVDASNLQSLCSQRRHGQRLFPHIEARRKEALTAIQMVEPGASMPSIRKSAVRFMAAQGMSQEEMMRITGHTRETTYFRYLGDGRHPTKEAVRLQGRAAVALRNLRTRTS</sequence>
<dbReference type="Proteomes" id="UP000515908">
    <property type="component" value="Chromosome 05"/>
</dbReference>
<dbReference type="SUPFAM" id="SSF56349">
    <property type="entry name" value="DNA breaking-rejoining enzymes"/>
    <property type="match status" value="1"/>
</dbReference>
<dbReference type="EMBL" id="LR877149">
    <property type="protein sequence ID" value="CAD2215339.1"/>
    <property type="molecule type" value="Genomic_DNA"/>
</dbReference>
<accession>A0A7G2C6W7</accession>
<keyword evidence="3" id="KW-1185">Reference proteome</keyword>
<evidence type="ECO:0000313" key="3">
    <source>
        <dbReference type="Proteomes" id="UP000515908"/>
    </source>
</evidence>
<dbReference type="Gene3D" id="1.10.443.10">
    <property type="entry name" value="Intergrase catalytic core"/>
    <property type="match status" value="1"/>
</dbReference>
<name>A0A7G2C6W7_9TRYP</name>